<dbReference type="Proteomes" id="UP000622580">
    <property type="component" value="Unassembled WGS sequence"/>
</dbReference>
<dbReference type="InterPro" id="IPR016930">
    <property type="entry name" value="UCP029644"/>
</dbReference>
<dbReference type="InterPro" id="IPR036779">
    <property type="entry name" value="LysM_dom_sf"/>
</dbReference>
<dbReference type="Pfam" id="PF01476">
    <property type="entry name" value="LysM"/>
    <property type="match status" value="1"/>
</dbReference>
<dbReference type="Pfam" id="PF04773">
    <property type="entry name" value="FecR"/>
    <property type="match status" value="1"/>
</dbReference>
<proteinExistence type="predicted"/>
<dbReference type="InterPro" id="IPR006860">
    <property type="entry name" value="FecR"/>
</dbReference>
<dbReference type="PANTHER" id="PTHR38731">
    <property type="entry name" value="LIPL45-RELATED LIPOPROTEIN-RELATED"/>
    <property type="match status" value="1"/>
</dbReference>
<evidence type="ECO:0000256" key="1">
    <source>
        <dbReference type="SAM" id="SignalP"/>
    </source>
</evidence>
<comment type="caution">
    <text evidence="3">The sequence shown here is derived from an EMBL/GenBank/DDBJ whole genome shotgun (WGS) entry which is preliminary data.</text>
</comment>
<dbReference type="RefSeq" id="WP_215341450.1">
    <property type="nucleotide sequence ID" value="NZ_JAGSGD010000001.1"/>
</dbReference>
<evidence type="ECO:0000313" key="4">
    <source>
        <dbReference type="Proteomes" id="UP000622580"/>
    </source>
</evidence>
<gene>
    <name evidence="3" type="ORF">JKL49_15125</name>
</gene>
<sequence length="436" mass="46832">MKLLALLLALAIPGIALAQQAPPPDPPDARYVVKKGENLYNLGQRYFARPSDYETVRRLNKIPDGRRLQPGRTVVVPYRVMKTNAITAELVAFSGAVRIERGGQVVAPRVGLPIVEGMRLTTLANGFLTVELSDESRITLPSNSSARVRQLREAPMTGGLLRVFDLESGRSSTSATPNANPNSRFLIRTPLSVSAVRGTEFRVAALSDGQATTEVLKGLVGVAGAKDEVAVPETFGVSVTPAAVSAPTELPAKPKLVRGGKAQEDTVVAFEIEPVPRAVAYRLQLANDAGFLDIFNETKTDKTLVAFEAIADGTYFVRATAIDATGLEGLPATYGFDRDLNVLAPGQVAPQTSGKLHKYLFKWTSTGQGVRTFRFQLFADAEGRTALVDQTGLETPQLVLTDLPPGTYHWRVTATRLAKGKITEKVGGLQDITVGQ</sequence>
<dbReference type="SUPFAM" id="SSF54106">
    <property type="entry name" value="LysM domain"/>
    <property type="match status" value="1"/>
</dbReference>
<evidence type="ECO:0000313" key="3">
    <source>
        <dbReference type="EMBL" id="MBR7620724.1"/>
    </source>
</evidence>
<keyword evidence="4" id="KW-1185">Reference proteome</keyword>
<dbReference type="InterPro" id="IPR018392">
    <property type="entry name" value="LysM"/>
</dbReference>
<dbReference type="InterPro" id="IPR013783">
    <property type="entry name" value="Ig-like_fold"/>
</dbReference>
<dbReference type="PIRSF" id="PIRSF029644">
    <property type="entry name" value="UCP029644"/>
    <property type="match status" value="1"/>
</dbReference>
<organism evidence="3 4">
    <name type="scientific">Phenylobacterium glaciei</name>
    <dbReference type="NCBI Taxonomy" id="2803784"/>
    <lineage>
        <taxon>Bacteria</taxon>
        <taxon>Pseudomonadati</taxon>
        <taxon>Pseudomonadota</taxon>
        <taxon>Alphaproteobacteria</taxon>
        <taxon>Caulobacterales</taxon>
        <taxon>Caulobacteraceae</taxon>
        <taxon>Phenylobacterium</taxon>
    </lineage>
</organism>
<dbReference type="AlphaFoldDB" id="A0A941D367"/>
<reference evidence="3" key="1">
    <citation type="submission" date="2021-04" db="EMBL/GenBank/DDBJ databases">
        <title>Draft genome assembly of strain Phenylobacterium sp. 20VBR1 using MiniION and Illumina platforms.</title>
        <authorList>
            <person name="Thomas F.A."/>
            <person name="Krishnan K.P."/>
            <person name="Sinha R.K."/>
        </authorList>
    </citation>
    <scope>NUCLEOTIDE SEQUENCE</scope>
    <source>
        <strain evidence="3">20VBR1</strain>
    </source>
</reference>
<feature type="chain" id="PRO_5037367908" evidence="1">
    <location>
        <begin position="19"/>
        <end position="436"/>
    </location>
</feature>
<protein>
    <submittedName>
        <fullName evidence="3">FecR domain-containing protein</fullName>
    </submittedName>
</protein>
<dbReference type="Gene3D" id="2.60.40.10">
    <property type="entry name" value="Immunoglobulins"/>
    <property type="match status" value="2"/>
</dbReference>
<feature type="domain" description="LysM" evidence="2">
    <location>
        <begin position="29"/>
        <end position="76"/>
    </location>
</feature>
<dbReference type="EMBL" id="JAGSGD010000001">
    <property type="protein sequence ID" value="MBR7620724.1"/>
    <property type="molecule type" value="Genomic_DNA"/>
</dbReference>
<dbReference type="PROSITE" id="PS51782">
    <property type="entry name" value="LYSM"/>
    <property type="match status" value="1"/>
</dbReference>
<dbReference type="Gene3D" id="3.10.350.10">
    <property type="entry name" value="LysM domain"/>
    <property type="match status" value="1"/>
</dbReference>
<keyword evidence="1" id="KW-0732">Signal</keyword>
<dbReference type="SMART" id="SM00257">
    <property type="entry name" value="LysM"/>
    <property type="match status" value="1"/>
</dbReference>
<name>A0A941D367_9CAUL</name>
<accession>A0A941D367</accession>
<dbReference type="CDD" id="cd00118">
    <property type="entry name" value="LysM"/>
    <property type="match status" value="1"/>
</dbReference>
<dbReference type="PANTHER" id="PTHR38731:SF1">
    <property type="entry name" value="FECR PROTEIN DOMAIN-CONTAINING PROTEIN"/>
    <property type="match status" value="1"/>
</dbReference>
<dbReference type="Gene3D" id="2.60.120.1440">
    <property type="match status" value="1"/>
</dbReference>
<evidence type="ECO:0000259" key="2">
    <source>
        <dbReference type="PROSITE" id="PS51782"/>
    </source>
</evidence>
<feature type="signal peptide" evidence="1">
    <location>
        <begin position="1"/>
        <end position="18"/>
    </location>
</feature>